<feature type="transmembrane region" description="Helical" evidence="1">
    <location>
        <begin position="81"/>
        <end position="103"/>
    </location>
</feature>
<keyword evidence="1" id="KW-0812">Transmembrane</keyword>
<feature type="transmembrane region" description="Helical" evidence="1">
    <location>
        <begin position="115"/>
        <end position="137"/>
    </location>
</feature>
<gene>
    <name evidence="2" type="ORF">A3A38_00745</name>
</gene>
<feature type="transmembrane region" description="Helical" evidence="1">
    <location>
        <begin position="7"/>
        <end position="27"/>
    </location>
</feature>
<dbReference type="AlphaFoldDB" id="A0A1F6EGC8"/>
<keyword evidence="1" id="KW-1133">Transmembrane helix</keyword>
<feature type="transmembrane region" description="Helical" evidence="1">
    <location>
        <begin position="144"/>
        <end position="164"/>
    </location>
</feature>
<proteinExistence type="predicted"/>
<feature type="transmembrane region" description="Helical" evidence="1">
    <location>
        <begin position="176"/>
        <end position="198"/>
    </location>
</feature>
<protein>
    <submittedName>
        <fullName evidence="2">Uncharacterized protein</fullName>
    </submittedName>
</protein>
<feature type="transmembrane region" description="Helical" evidence="1">
    <location>
        <begin position="39"/>
        <end position="60"/>
    </location>
</feature>
<reference evidence="2 3" key="1">
    <citation type="journal article" date="2016" name="Nat. Commun.">
        <title>Thousands of microbial genomes shed light on interconnected biogeochemical processes in an aquifer system.</title>
        <authorList>
            <person name="Anantharaman K."/>
            <person name="Brown C.T."/>
            <person name="Hug L.A."/>
            <person name="Sharon I."/>
            <person name="Castelle C.J."/>
            <person name="Probst A.J."/>
            <person name="Thomas B.C."/>
            <person name="Singh A."/>
            <person name="Wilkins M.J."/>
            <person name="Karaoz U."/>
            <person name="Brodie E.L."/>
            <person name="Williams K.H."/>
            <person name="Hubbard S.S."/>
            <person name="Banfield J.F."/>
        </authorList>
    </citation>
    <scope>NUCLEOTIDE SEQUENCE [LARGE SCALE GENOMIC DNA]</scope>
</reference>
<sequence length="203" mass="22734">MELNKQLRWAAASGGLYLFSAVILKALDSATGLIKSLGSLMYFCFLITATALYFLTYIFTIRGYSYLYRKFGLSRFTWATYFHIFITLILSAVVIFSLFLIVTSDDIAVALGRDILYVFITPYVVGPILIGISVYPLRNILGSVAVAPFYIGLLWILYCLYIIIFKTLGFHPIEFFGLPVLTPVLEALFVIASGLLFIRAANN</sequence>
<evidence type="ECO:0000313" key="2">
    <source>
        <dbReference type="EMBL" id="OGG72699.1"/>
    </source>
</evidence>
<dbReference type="Proteomes" id="UP000177306">
    <property type="component" value="Unassembled WGS sequence"/>
</dbReference>
<dbReference type="EMBL" id="MFLY01000035">
    <property type="protein sequence ID" value="OGG72699.1"/>
    <property type="molecule type" value="Genomic_DNA"/>
</dbReference>
<evidence type="ECO:0000313" key="3">
    <source>
        <dbReference type="Proteomes" id="UP000177306"/>
    </source>
</evidence>
<accession>A0A1F6EGC8</accession>
<keyword evidence="1" id="KW-0472">Membrane</keyword>
<comment type="caution">
    <text evidence="2">The sequence shown here is derived from an EMBL/GenBank/DDBJ whole genome shotgun (WGS) entry which is preliminary data.</text>
</comment>
<evidence type="ECO:0000256" key="1">
    <source>
        <dbReference type="SAM" id="Phobius"/>
    </source>
</evidence>
<name>A0A1F6EGC8_9BACT</name>
<organism evidence="2 3">
    <name type="scientific">Candidatus Kaiserbacteria bacterium RIFCSPLOWO2_01_FULL_53_17</name>
    <dbReference type="NCBI Taxonomy" id="1798511"/>
    <lineage>
        <taxon>Bacteria</taxon>
        <taxon>Candidatus Kaiseribacteriota</taxon>
    </lineage>
</organism>